<dbReference type="InterPro" id="IPR040038">
    <property type="entry name" value="TIPIN/Csm3/Swi3"/>
</dbReference>
<keyword evidence="3 6" id="KW-0227">DNA damage</keyword>
<feature type="compositionally biased region" description="Basic and acidic residues" evidence="7">
    <location>
        <begin position="133"/>
        <end position="143"/>
    </location>
</feature>
<dbReference type="GeneID" id="19204721"/>
<feature type="compositionally biased region" description="Basic and acidic residues" evidence="7">
    <location>
        <begin position="337"/>
        <end position="353"/>
    </location>
</feature>
<feature type="region of interest" description="Disordered" evidence="7">
    <location>
        <begin position="235"/>
        <end position="283"/>
    </location>
</feature>
<feature type="region of interest" description="Disordered" evidence="7">
    <location>
        <begin position="295"/>
        <end position="396"/>
    </location>
</feature>
<dbReference type="AlphaFoldDB" id="A0A5M3N169"/>
<dbReference type="Proteomes" id="UP000053558">
    <property type="component" value="Unassembled WGS sequence"/>
</dbReference>
<evidence type="ECO:0000256" key="1">
    <source>
        <dbReference type="ARBA" id="ARBA00004123"/>
    </source>
</evidence>
<feature type="compositionally biased region" description="Acidic residues" evidence="7">
    <location>
        <begin position="244"/>
        <end position="255"/>
    </location>
</feature>
<comment type="caution">
    <text evidence="9">The sequence shown here is derived from an EMBL/GenBank/DDBJ whole genome shotgun (WGS) entry which is preliminary data.</text>
</comment>
<organism evidence="9 10">
    <name type="scientific">Coniophora puteana (strain RWD-64-598)</name>
    <name type="common">Brown rot fungus</name>
    <dbReference type="NCBI Taxonomy" id="741705"/>
    <lineage>
        <taxon>Eukaryota</taxon>
        <taxon>Fungi</taxon>
        <taxon>Dikarya</taxon>
        <taxon>Basidiomycota</taxon>
        <taxon>Agaricomycotina</taxon>
        <taxon>Agaricomycetes</taxon>
        <taxon>Agaricomycetidae</taxon>
        <taxon>Boletales</taxon>
        <taxon>Coniophorineae</taxon>
        <taxon>Coniophoraceae</taxon>
        <taxon>Coniophora</taxon>
    </lineage>
</organism>
<keyword evidence="4 6" id="KW-0539">Nucleus</keyword>
<evidence type="ECO:0000313" key="10">
    <source>
        <dbReference type="Proteomes" id="UP000053558"/>
    </source>
</evidence>
<evidence type="ECO:0000256" key="3">
    <source>
        <dbReference type="ARBA" id="ARBA00022763"/>
    </source>
</evidence>
<feature type="domain" description="Chromosome segregation in meiosis protein 3" evidence="8">
    <location>
        <begin position="151"/>
        <end position="232"/>
    </location>
</feature>
<accession>A0A5M3N169</accession>
<dbReference type="GO" id="GO:0003677">
    <property type="term" value="F:DNA binding"/>
    <property type="evidence" value="ECO:0007669"/>
    <property type="project" value="TreeGrafter"/>
</dbReference>
<dbReference type="Pfam" id="PF07962">
    <property type="entry name" value="Swi3"/>
    <property type="match status" value="1"/>
</dbReference>
<comment type="similarity">
    <text evidence="2 6">Belongs to the CSM3 family.</text>
</comment>
<feature type="region of interest" description="Disordered" evidence="7">
    <location>
        <begin position="1"/>
        <end position="163"/>
    </location>
</feature>
<gene>
    <name evidence="9" type="ORF">CONPUDRAFT_162403</name>
</gene>
<evidence type="ECO:0000256" key="5">
    <source>
        <dbReference type="ARBA" id="ARBA00023306"/>
    </source>
</evidence>
<dbReference type="PANTHER" id="PTHR13220">
    <property type="entry name" value="TIMELESS INTERACTING-RELATED"/>
    <property type="match status" value="1"/>
</dbReference>
<dbReference type="GO" id="GO:0000076">
    <property type="term" value="P:DNA replication checkpoint signaling"/>
    <property type="evidence" value="ECO:0007669"/>
    <property type="project" value="UniProtKB-UniRule"/>
</dbReference>
<keyword evidence="5 6" id="KW-0131">Cell cycle</keyword>
<keyword evidence="10" id="KW-1185">Reference proteome</keyword>
<protein>
    <recommendedName>
        <fullName evidence="6">Chromosome segregation in meiosis protein</fullName>
    </recommendedName>
</protein>
<dbReference type="RefSeq" id="XP_007764721.1">
    <property type="nucleotide sequence ID" value="XM_007766531.1"/>
</dbReference>
<evidence type="ECO:0000256" key="7">
    <source>
        <dbReference type="SAM" id="MobiDB-lite"/>
    </source>
</evidence>
<evidence type="ECO:0000256" key="4">
    <source>
        <dbReference type="ARBA" id="ARBA00023242"/>
    </source>
</evidence>
<evidence type="ECO:0000256" key="6">
    <source>
        <dbReference type="RuleBase" id="RU366049"/>
    </source>
</evidence>
<dbReference type="InterPro" id="IPR012923">
    <property type="entry name" value="Csm3"/>
</dbReference>
<evidence type="ECO:0000259" key="8">
    <source>
        <dbReference type="Pfam" id="PF07962"/>
    </source>
</evidence>
<dbReference type="GO" id="GO:0031297">
    <property type="term" value="P:replication fork processing"/>
    <property type="evidence" value="ECO:0007669"/>
    <property type="project" value="UniProtKB-UniRule"/>
</dbReference>
<name>A0A5M3N169_CONPW</name>
<feature type="compositionally biased region" description="Polar residues" evidence="7">
    <location>
        <begin position="100"/>
        <end position="119"/>
    </location>
</feature>
<proteinExistence type="inferred from homology"/>
<dbReference type="GO" id="GO:0043111">
    <property type="term" value="P:replication fork arrest"/>
    <property type="evidence" value="ECO:0007669"/>
    <property type="project" value="TreeGrafter"/>
</dbReference>
<dbReference type="EMBL" id="JH711574">
    <property type="protein sequence ID" value="EIW85142.1"/>
    <property type="molecule type" value="Genomic_DNA"/>
</dbReference>
<evidence type="ECO:0000313" key="9">
    <source>
        <dbReference type="EMBL" id="EIW85142.1"/>
    </source>
</evidence>
<dbReference type="GO" id="GO:0031298">
    <property type="term" value="C:replication fork protection complex"/>
    <property type="evidence" value="ECO:0007669"/>
    <property type="project" value="TreeGrafter"/>
</dbReference>
<comment type="function">
    <text evidence="6">Plays an important role in the control of DNA replication and the maintenance of replication fork stability.</text>
</comment>
<reference evidence="10" key="1">
    <citation type="journal article" date="2012" name="Science">
        <title>The Paleozoic origin of enzymatic lignin decomposition reconstructed from 31 fungal genomes.</title>
        <authorList>
            <person name="Floudas D."/>
            <person name="Binder M."/>
            <person name="Riley R."/>
            <person name="Barry K."/>
            <person name="Blanchette R.A."/>
            <person name="Henrissat B."/>
            <person name="Martinez A.T."/>
            <person name="Otillar R."/>
            <person name="Spatafora J.W."/>
            <person name="Yadav J.S."/>
            <person name="Aerts A."/>
            <person name="Benoit I."/>
            <person name="Boyd A."/>
            <person name="Carlson A."/>
            <person name="Copeland A."/>
            <person name="Coutinho P.M."/>
            <person name="de Vries R.P."/>
            <person name="Ferreira P."/>
            <person name="Findley K."/>
            <person name="Foster B."/>
            <person name="Gaskell J."/>
            <person name="Glotzer D."/>
            <person name="Gorecki P."/>
            <person name="Heitman J."/>
            <person name="Hesse C."/>
            <person name="Hori C."/>
            <person name="Igarashi K."/>
            <person name="Jurgens J.A."/>
            <person name="Kallen N."/>
            <person name="Kersten P."/>
            <person name="Kohler A."/>
            <person name="Kuees U."/>
            <person name="Kumar T.K.A."/>
            <person name="Kuo A."/>
            <person name="LaButti K."/>
            <person name="Larrondo L.F."/>
            <person name="Lindquist E."/>
            <person name="Ling A."/>
            <person name="Lombard V."/>
            <person name="Lucas S."/>
            <person name="Lundell T."/>
            <person name="Martin R."/>
            <person name="McLaughlin D.J."/>
            <person name="Morgenstern I."/>
            <person name="Morin E."/>
            <person name="Murat C."/>
            <person name="Nagy L.G."/>
            <person name="Nolan M."/>
            <person name="Ohm R.A."/>
            <person name="Patyshakuliyeva A."/>
            <person name="Rokas A."/>
            <person name="Ruiz-Duenas F.J."/>
            <person name="Sabat G."/>
            <person name="Salamov A."/>
            <person name="Samejima M."/>
            <person name="Schmutz J."/>
            <person name="Slot J.C."/>
            <person name="St John F."/>
            <person name="Stenlid J."/>
            <person name="Sun H."/>
            <person name="Sun S."/>
            <person name="Syed K."/>
            <person name="Tsang A."/>
            <person name="Wiebenga A."/>
            <person name="Young D."/>
            <person name="Pisabarro A."/>
            <person name="Eastwood D.C."/>
            <person name="Martin F."/>
            <person name="Cullen D."/>
            <person name="Grigoriev I.V."/>
            <person name="Hibbett D.S."/>
        </authorList>
    </citation>
    <scope>NUCLEOTIDE SEQUENCE [LARGE SCALE GENOMIC DNA]</scope>
    <source>
        <strain evidence="10">RWD-64-598 SS2</strain>
    </source>
</reference>
<dbReference type="GO" id="GO:0006974">
    <property type="term" value="P:DNA damage response"/>
    <property type="evidence" value="ECO:0007669"/>
    <property type="project" value="UniProtKB-KW"/>
</dbReference>
<comment type="subcellular location">
    <subcellularLocation>
        <location evidence="1 6">Nucleus</location>
    </subcellularLocation>
</comment>
<dbReference type="KEGG" id="cput:CONPUDRAFT_162403"/>
<feature type="compositionally biased region" description="Acidic residues" evidence="7">
    <location>
        <begin position="62"/>
        <end position="71"/>
    </location>
</feature>
<dbReference type="OrthoDB" id="437078at2759"/>
<evidence type="ECO:0000256" key="2">
    <source>
        <dbReference type="ARBA" id="ARBA00006075"/>
    </source>
</evidence>
<dbReference type="PANTHER" id="PTHR13220:SF11">
    <property type="entry name" value="TIMELESS-INTERACTING PROTEIN"/>
    <property type="match status" value="1"/>
</dbReference>
<sequence>MSVALDDIWDAPVSPSPQSTTHHNPGSIKRPSLFLSDSEDETPSVAKRASKQAVAPRSEIDAMFDDLDDEGGGTTLEPLAPSLDMNALKQAAAAKHSKRSMNTQSGSSQRQILPSSSPARGNDLTDNENGNQRVDKEKETDGKKSKRKLAKLDEGRLLGPDGFPQLIRDTKHFQARGKGHEMSDLGRLLRIYQFWTHKMHPKGSFKDNVEKVEKVCHSKRMQVALSVWRDEAKGLVNGKRPDDEPLEIPEEDGDEVVQTPAEDRRSSNPTSPPSSIHADNDFDIDEVIRQEEERLKTIREPPAKPSHQPSTSKAVDHVMDVDDADMWAELDGFADPFEEKAGSSKPASDKQQEQGDEEMWDIVHELEVSTEPEVLEPTTVLTRSKEGETGMSNRIVEVTGTNDADWDDMYL</sequence>
<dbReference type="OMA" id="DEGWDEM"/>